<name>A0A922IGK5_DERFA</name>
<comment type="caution">
    <text evidence="2">The sequence shown here is derived from an EMBL/GenBank/DDBJ whole genome shotgun (WGS) entry which is preliminary data.</text>
</comment>
<evidence type="ECO:0000256" key="1">
    <source>
        <dbReference type="SAM" id="MobiDB-lite"/>
    </source>
</evidence>
<protein>
    <submittedName>
        <fullName evidence="2">Uncharacterized protein</fullName>
    </submittedName>
</protein>
<dbReference type="Proteomes" id="UP000790347">
    <property type="component" value="Unassembled WGS sequence"/>
</dbReference>
<reference evidence="2" key="2">
    <citation type="journal article" date="2022" name="Res Sq">
        <title>Comparative Genomics Reveals Insights into the Divergent Evolution of Astigmatic Mites and Household Pest Adaptations.</title>
        <authorList>
            <person name="Xiong Q."/>
            <person name="Wan A.T.-Y."/>
            <person name="Liu X.-Y."/>
            <person name="Fung C.S.-H."/>
            <person name="Xiao X."/>
            <person name="Malainual N."/>
            <person name="Hou J."/>
            <person name="Wang L."/>
            <person name="Wang M."/>
            <person name="Yang K."/>
            <person name="Cui Y."/>
            <person name="Leung E."/>
            <person name="Nong W."/>
            <person name="Shin S.-K."/>
            <person name="Au S."/>
            <person name="Jeong K.Y."/>
            <person name="Chew F.T."/>
            <person name="Hui J."/>
            <person name="Leung T.F."/>
            <person name="Tungtrongchitr A."/>
            <person name="Zhong N."/>
            <person name="Liu Z."/>
            <person name="Tsui S."/>
        </authorList>
    </citation>
    <scope>NUCLEOTIDE SEQUENCE</scope>
    <source>
        <strain evidence="2">Derf</strain>
        <tissue evidence="2">Whole organism</tissue>
    </source>
</reference>
<feature type="region of interest" description="Disordered" evidence="1">
    <location>
        <begin position="37"/>
        <end position="59"/>
    </location>
</feature>
<organism evidence="2 3">
    <name type="scientific">Dermatophagoides farinae</name>
    <name type="common">American house dust mite</name>
    <dbReference type="NCBI Taxonomy" id="6954"/>
    <lineage>
        <taxon>Eukaryota</taxon>
        <taxon>Metazoa</taxon>
        <taxon>Ecdysozoa</taxon>
        <taxon>Arthropoda</taxon>
        <taxon>Chelicerata</taxon>
        <taxon>Arachnida</taxon>
        <taxon>Acari</taxon>
        <taxon>Acariformes</taxon>
        <taxon>Sarcoptiformes</taxon>
        <taxon>Astigmata</taxon>
        <taxon>Psoroptidia</taxon>
        <taxon>Analgoidea</taxon>
        <taxon>Pyroglyphidae</taxon>
        <taxon>Dermatophagoidinae</taxon>
        <taxon>Dermatophagoides</taxon>
    </lineage>
</organism>
<evidence type="ECO:0000313" key="2">
    <source>
        <dbReference type="EMBL" id="KAH9530265.1"/>
    </source>
</evidence>
<sequence>MHMIIICKDLSLWMDLKNNDKERIYLLRLNHRDDCQSVRKPGSKNHHHHQQFSVKWYAN</sequence>
<dbReference type="EMBL" id="ASGP02000001">
    <property type="protein sequence ID" value="KAH9530265.1"/>
    <property type="molecule type" value="Genomic_DNA"/>
</dbReference>
<gene>
    <name evidence="2" type="ORF">DERF_004083</name>
</gene>
<accession>A0A922IGK5</accession>
<keyword evidence="3" id="KW-1185">Reference proteome</keyword>
<feature type="compositionally biased region" description="Basic residues" evidence="1">
    <location>
        <begin position="41"/>
        <end position="50"/>
    </location>
</feature>
<reference evidence="2" key="1">
    <citation type="submission" date="2013-05" db="EMBL/GenBank/DDBJ databases">
        <authorList>
            <person name="Yim A.K.Y."/>
            <person name="Chan T.F."/>
            <person name="Ji K.M."/>
            <person name="Liu X.Y."/>
            <person name="Zhou J.W."/>
            <person name="Li R.Q."/>
            <person name="Yang K.Y."/>
            <person name="Li J."/>
            <person name="Li M."/>
            <person name="Law P.T.W."/>
            <person name="Wu Y.L."/>
            <person name="Cai Z.L."/>
            <person name="Qin H."/>
            <person name="Bao Y."/>
            <person name="Leung R.K.K."/>
            <person name="Ng P.K.S."/>
            <person name="Zou J."/>
            <person name="Zhong X.J."/>
            <person name="Ran P.X."/>
            <person name="Zhong N.S."/>
            <person name="Liu Z.G."/>
            <person name="Tsui S.K.W."/>
        </authorList>
    </citation>
    <scope>NUCLEOTIDE SEQUENCE</scope>
    <source>
        <strain evidence="2">Derf</strain>
        <tissue evidence="2">Whole organism</tissue>
    </source>
</reference>
<evidence type="ECO:0000313" key="3">
    <source>
        <dbReference type="Proteomes" id="UP000790347"/>
    </source>
</evidence>
<proteinExistence type="predicted"/>
<dbReference type="AlphaFoldDB" id="A0A922IGK5"/>